<protein>
    <submittedName>
        <fullName evidence="1">Uncharacterized protein</fullName>
    </submittedName>
</protein>
<reference evidence="1" key="1">
    <citation type="journal article" date="2009" name="Rice">
        <title>De Novo Next Generation Sequencing of Plant Genomes.</title>
        <authorList>
            <person name="Rounsley S."/>
            <person name="Marri P.R."/>
            <person name="Yu Y."/>
            <person name="He R."/>
            <person name="Sisneros N."/>
            <person name="Goicoechea J.L."/>
            <person name="Lee S.J."/>
            <person name="Angelova A."/>
            <person name="Kudrna D."/>
            <person name="Luo M."/>
            <person name="Affourtit J."/>
            <person name="Desany B."/>
            <person name="Knight J."/>
            <person name="Niazi F."/>
            <person name="Egholm M."/>
            <person name="Wing R.A."/>
        </authorList>
    </citation>
    <scope>NUCLEOTIDE SEQUENCE [LARGE SCALE GENOMIC DNA]</scope>
    <source>
        <strain evidence="1">cv. IRGC 105608</strain>
    </source>
</reference>
<accession>A0A0D3EQG2</accession>
<evidence type="ECO:0000313" key="1">
    <source>
        <dbReference type="EnsemblPlants" id="OBART01G20440.1"/>
    </source>
</evidence>
<dbReference type="EnsemblPlants" id="OBART01G20440.1">
    <property type="protein sequence ID" value="OBART01G20440.1"/>
    <property type="gene ID" value="OBART01G20440"/>
</dbReference>
<dbReference type="AlphaFoldDB" id="A0A0D3EQG2"/>
<dbReference type="PaxDb" id="65489-OBART01G20440.1"/>
<proteinExistence type="predicted"/>
<organism evidence="1">
    <name type="scientific">Oryza barthii</name>
    <dbReference type="NCBI Taxonomy" id="65489"/>
    <lineage>
        <taxon>Eukaryota</taxon>
        <taxon>Viridiplantae</taxon>
        <taxon>Streptophyta</taxon>
        <taxon>Embryophyta</taxon>
        <taxon>Tracheophyta</taxon>
        <taxon>Spermatophyta</taxon>
        <taxon>Magnoliopsida</taxon>
        <taxon>Liliopsida</taxon>
        <taxon>Poales</taxon>
        <taxon>Poaceae</taxon>
        <taxon>BOP clade</taxon>
        <taxon>Oryzoideae</taxon>
        <taxon>Oryzeae</taxon>
        <taxon>Oryzinae</taxon>
        <taxon>Oryza</taxon>
    </lineage>
</organism>
<dbReference type="HOGENOM" id="CLU_078077_0_0_1"/>
<keyword evidence="2" id="KW-1185">Reference proteome</keyword>
<name>A0A0D3EQG2_9ORYZ</name>
<evidence type="ECO:0000313" key="2">
    <source>
        <dbReference type="Proteomes" id="UP000026960"/>
    </source>
</evidence>
<dbReference type="Proteomes" id="UP000026960">
    <property type="component" value="Chromosome 1"/>
</dbReference>
<dbReference type="Gramene" id="OBART01G20440.1">
    <property type="protein sequence ID" value="OBART01G20440.1"/>
    <property type="gene ID" value="OBART01G20440"/>
</dbReference>
<reference evidence="1" key="2">
    <citation type="submission" date="2015-03" db="UniProtKB">
        <authorList>
            <consortium name="EnsemblPlants"/>
        </authorList>
    </citation>
    <scope>IDENTIFICATION</scope>
</reference>
<sequence length="247" mass="27990">MTLNRRPGNATRVWRWSIFERVSGFAQKVSAPLEDVGWFWRPRAFCCLKLFAFGKLGNDNLFFPVSCSINRDCSVFGPGETPIVGSSKKNIVGKKHQDCRPKRLSVVKKERRHAISQQHKPLRKEPSTRSAIAKHGLLSLGLNLRLEPDCLPSYLWWPHHPSTQLPPNTITYTWSPHGPQTNTPLLANPCSTIGFKESPLLLLPSVGNPHWPSDHHIHPHHGAPRLDRETDWTYDGRISKEKVGTQP</sequence>